<dbReference type="GO" id="GO:0004553">
    <property type="term" value="F:hydrolase activity, hydrolyzing O-glycosyl compounds"/>
    <property type="evidence" value="ECO:0007669"/>
    <property type="project" value="InterPro"/>
</dbReference>
<dbReference type="Pfam" id="PF19313">
    <property type="entry name" value="DUF5916"/>
    <property type="match status" value="1"/>
</dbReference>
<protein>
    <recommendedName>
        <fullName evidence="5">Hydrolase</fullName>
    </recommendedName>
</protein>
<dbReference type="RefSeq" id="WP_258541296.1">
    <property type="nucleotide sequence ID" value="NZ_OU015584.1"/>
</dbReference>
<dbReference type="AlphaFoldDB" id="A0A916NAT7"/>
<evidence type="ECO:0000313" key="4">
    <source>
        <dbReference type="Proteomes" id="UP000683507"/>
    </source>
</evidence>
<proteinExistence type="predicted"/>
<dbReference type="CDD" id="cd09618">
    <property type="entry name" value="CBM9_like_2"/>
    <property type="match status" value="1"/>
</dbReference>
<feature type="domain" description="DUF5916" evidence="2">
    <location>
        <begin position="233"/>
        <end position="639"/>
    </location>
</feature>
<accession>A0A916NAT7</accession>
<dbReference type="KEGG" id="ptan:CRYO30217_01078"/>
<dbReference type="SUPFAM" id="SSF49344">
    <property type="entry name" value="CBD9-like"/>
    <property type="match status" value="1"/>
</dbReference>
<sequence length="727" mass="83630">MNKPVQIFITLVTVSLVTKGIFAQKVAKTNYYKDLVCDGVLNESVYTSDASSNFVQNFPTDSLPASLQTNVWTFYDDEYLYVAAKCFSEDNKFTIQSLARDFDLYSNDAFTVAICPLNDQTNGFYFAVTPYGTQHEGTIQYGGAFGGVSVWDNKWYSKVVSTTDGWTLEMKIPFKTLRYKSQNLEWGINFIRTDLQNNEISTWNPVPQNFDFLSLANTGILKWQNEPPKAGTNISLIPYAIGGWNKDYSSNEENLRFNGGLDAKIAITSSLNLDLTINPDFSQVDADVQITNLSRFSLFFPERRQFFLENSDIFERFGFSKIRPFFSRQIGLSNGQTIPILGGARLSGSINENWRIGLMDLQTEGTSLGPSENFAVGAIQRRVGNWGNIAFIAVNKQQFSSDSKPIAGNFNRVFGLDYNLQSPDGKHRGKFFYHHSFKGSTNDYAHASWYMYNTRKLTFHWNHEYVGKNYRADVGFVPRVQNYNSETGEFVYKTYWRLEPSITYRHYPKTGKITFIAPEIYFSEYYDADFAPTETRLAPSLYFMMKDQSSFNITAGYNQVKLLFDTDITFSSNQPHSAGYYSFNDISAYYGSSPVNLLNYEAEIKFGQYYTGSIFSANTGLAYRIQPKFKLSTSIEYNSIYFKEKFEDVQLLIFSPRVDYQFNKKMFFTTFVQYNTQVNNVNINARFQYRFRPMSDLFVVYTDNYNANIFGIKNRAMVIKLVWWLNV</sequence>
<dbReference type="EMBL" id="OU015584">
    <property type="protein sequence ID" value="CAG5079811.1"/>
    <property type="molecule type" value="Genomic_DNA"/>
</dbReference>
<dbReference type="InterPro" id="IPR010502">
    <property type="entry name" value="Carb-bd_dom_fam9"/>
</dbReference>
<evidence type="ECO:0000259" key="2">
    <source>
        <dbReference type="Pfam" id="PF19313"/>
    </source>
</evidence>
<dbReference type="GO" id="GO:0016052">
    <property type="term" value="P:carbohydrate catabolic process"/>
    <property type="evidence" value="ECO:0007669"/>
    <property type="project" value="InterPro"/>
</dbReference>
<dbReference type="Pfam" id="PF06452">
    <property type="entry name" value="CBM9_1"/>
    <property type="match status" value="1"/>
</dbReference>
<dbReference type="GO" id="GO:0030246">
    <property type="term" value="F:carbohydrate binding"/>
    <property type="evidence" value="ECO:0007669"/>
    <property type="project" value="InterPro"/>
</dbReference>
<evidence type="ECO:0000259" key="1">
    <source>
        <dbReference type="Pfam" id="PF06452"/>
    </source>
</evidence>
<dbReference type="Gene3D" id="2.60.40.1190">
    <property type="match status" value="1"/>
</dbReference>
<gene>
    <name evidence="3" type="ORF">CRYO30217_01078</name>
</gene>
<reference evidence="3" key="1">
    <citation type="submission" date="2021-04" db="EMBL/GenBank/DDBJ databases">
        <authorList>
            <person name="Rodrigo-Torres L."/>
            <person name="Arahal R. D."/>
            <person name="Lucena T."/>
        </authorList>
    </citation>
    <scope>NUCLEOTIDE SEQUENCE</scope>
    <source>
        <strain evidence="3">AS29M-1</strain>
    </source>
</reference>
<dbReference type="Proteomes" id="UP000683507">
    <property type="component" value="Chromosome"/>
</dbReference>
<keyword evidence="4" id="KW-1185">Reference proteome</keyword>
<organism evidence="3 4">
    <name type="scientific">Parvicella tangerina</name>
    <dbReference type="NCBI Taxonomy" id="2829795"/>
    <lineage>
        <taxon>Bacteria</taxon>
        <taxon>Pseudomonadati</taxon>
        <taxon>Bacteroidota</taxon>
        <taxon>Flavobacteriia</taxon>
        <taxon>Flavobacteriales</taxon>
        <taxon>Parvicellaceae</taxon>
        <taxon>Parvicella</taxon>
    </lineage>
</organism>
<evidence type="ECO:0008006" key="5">
    <source>
        <dbReference type="Google" id="ProtNLM"/>
    </source>
</evidence>
<evidence type="ECO:0000313" key="3">
    <source>
        <dbReference type="EMBL" id="CAG5079811.1"/>
    </source>
</evidence>
<dbReference type="InterPro" id="IPR045670">
    <property type="entry name" value="DUF5916"/>
</dbReference>
<name>A0A916NAT7_9FLAO</name>
<feature type="domain" description="Carbohydrate-binding" evidence="1">
    <location>
        <begin position="38"/>
        <end position="199"/>
    </location>
</feature>